<dbReference type="Proteomes" id="UP000712080">
    <property type="component" value="Unassembled WGS sequence"/>
</dbReference>
<keyword evidence="1" id="KW-0732">Signal</keyword>
<gene>
    <name evidence="2" type="ORF">G6047_11425</name>
</gene>
<evidence type="ECO:0000256" key="1">
    <source>
        <dbReference type="SAM" id="SignalP"/>
    </source>
</evidence>
<sequence length="796" mass="80669">MKNARNKLAILLFLFSIAGIAQVGIGTTTPSATLDVTAANLTGTTVDGVLIPRVSRLRAQTMTGTPTSTMLYVNDITNGTATGTTINVTSVGFYFFNGTVWEKLASGAASTDWAVTGNSGLSGTTNFLGTTDDIDLAFRRNNIAAGKIGTTSTSLGVNALAAGVATNSVAIGTNALRLTTGLDNVAVGNGTLQATTTGIQNTGVGNAALAVNTGSANTAIGNQAMTSNTSASNGTAVGFQALRNNTTASNNTALGFQALATNTTGSANTAVGFQASTAILGGARNTSIGNAALTGNIAGNENTAVGNNALGRTTGSGNTAMGHEAMFGSASAFTNTTGIGWHALFSNSGSGNTALGYNALQGNATAIGNTAVGSSSLNNNTGSNNTALGTSAGFEHGIGDNNTYIGFEAGRYSSGLNSTISNTFLGSQAGLYSSGSYNTALGSNTLKANAATANNVAIGYNSLTANTSTNNTAIGYGTLSGNTAGTANVALGYNAGSAETGSNKLYIENTNANANAALIYGEFDNNIVRVNGTLQISNPATANGYALPIVRGTNGQILQTDGAGATSWVSPSSMTITETDPQVSSATTSAVPRWNGTTLVDGVIRDDATNVAIGGTPTTGNKLDVTGKTKTTNFQMTNGAASGYMLQSDATGNASWVQNPLNALSMVRVNLLADQVLGGTGWEKINFDTEAFDTGNEFTAGRFTATKAGLYKVNAAYHTFNQSNGNMYSIGIQVNGAFYQITSYDHNGHGIVERSVSCMVQLAVGDYIEVLAEDSVAGVSIDHYSGKTVVEIQQIR</sequence>
<dbReference type="AlphaFoldDB" id="A0A972FUB2"/>
<dbReference type="InterPro" id="IPR008983">
    <property type="entry name" value="Tumour_necrosis_fac-like_dom"/>
</dbReference>
<protein>
    <recommendedName>
        <fullName evidence="4">C1q domain-containing protein</fullName>
    </recommendedName>
</protein>
<evidence type="ECO:0000313" key="3">
    <source>
        <dbReference type="Proteomes" id="UP000712080"/>
    </source>
</evidence>
<accession>A0A972FUB2</accession>
<feature type="chain" id="PRO_5037905983" description="C1q domain-containing protein" evidence="1">
    <location>
        <begin position="24"/>
        <end position="796"/>
    </location>
</feature>
<dbReference type="RefSeq" id="WP_169527748.1">
    <property type="nucleotide sequence ID" value="NZ_JAAMPU010000106.1"/>
</dbReference>
<dbReference type="SUPFAM" id="SSF49842">
    <property type="entry name" value="TNF-like"/>
    <property type="match status" value="1"/>
</dbReference>
<dbReference type="EMBL" id="JAAMPU010000106">
    <property type="protein sequence ID" value="NMH28643.1"/>
    <property type="molecule type" value="Genomic_DNA"/>
</dbReference>
<dbReference type="Gene3D" id="2.150.10.10">
    <property type="entry name" value="Serralysin-like metalloprotease, C-terminal"/>
    <property type="match status" value="1"/>
</dbReference>
<feature type="signal peptide" evidence="1">
    <location>
        <begin position="1"/>
        <end position="23"/>
    </location>
</feature>
<reference evidence="2" key="1">
    <citation type="submission" date="2020-02" db="EMBL/GenBank/DDBJ databases">
        <title>Flavobacterium sp. genome.</title>
        <authorList>
            <person name="Jung H.S."/>
            <person name="Baek J.H."/>
            <person name="Jeon C.O."/>
        </authorList>
    </citation>
    <scope>NUCLEOTIDE SEQUENCE</scope>
    <source>
        <strain evidence="2">SE-s28</strain>
    </source>
</reference>
<proteinExistence type="predicted"/>
<name>A0A972FUB2_9FLAO</name>
<evidence type="ECO:0000313" key="2">
    <source>
        <dbReference type="EMBL" id="NMH28643.1"/>
    </source>
</evidence>
<evidence type="ECO:0008006" key="4">
    <source>
        <dbReference type="Google" id="ProtNLM"/>
    </source>
</evidence>
<keyword evidence="3" id="KW-1185">Reference proteome</keyword>
<dbReference type="InterPro" id="IPR011049">
    <property type="entry name" value="Serralysin-like_metalloprot_C"/>
</dbReference>
<comment type="caution">
    <text evidence="2">The sequence shown here is derived from an EMBL/GenBank/DDBJ whole genome shotgun (WGS) entry which is preliminary data.</text>
</comment>
<organism evidence="2 3">
    <name type="scientific">Flavobacterium silvaticum</name>
    <dbReference type="NCBI Taxonomy" id="1852020"/>
    <lineage>
        <taxon>Bacteria</taxon>
        <taxon>Pseudomonadati</taxon>
        <taxon>Bacteroidota</taxon>
        <taxon>Flavobacteriia</taxon>
        <taxon>Flavobacteriales</taxon>
        <taxon>Flavobacteriaceae</taxon>
        <taxon>Flavobacterium</taxon>
    </lineage>
</organism>